<dbReference type="Proteomes" id="UP000593663">
    <property type="component" value="Chromosome 2"/>
</dbReference>
<evidence type="ECO:0000313" key="2">
    <source>
        <dbReference type="EMBL" id="QOT73473.1"/>
    </source>
</evidence>
<dbReference type="AlphaFoldDB" id="A0A4Q4IUB1"/>
<protein>
    <submittedName>
        <fullName evidence="2">Uncharacterized protein</fullName>
    </submittedName>
</protein>
<gene>
    <name evidence="2" type="ORF">H5V43_19830</name>
</gene>
<evidence type="ECO:0000256" key="1">
    <source>
        <dbReference type="SAM" id="SignalP"/>
    </source>
</evidence>
<dbReference type="RefSeq" id="WP_130030061.1">
    <property type="nucleotide sequence ID" value="NZ_BATN01000036.1"/>
</dbReference>
<feature type="chain" id="PRO_5041089804" evidence="1">
    <location>
        <begin position="46"/>
        <end position="160"/>
    </location>
</feature>
<keyword evidence="1" id="KW-0732">Signal</keyword>
<feature type="signal peptide" evidence="1">
    <location>
        <begin position="1"/>
        <end position="45"/>
    </location>
</feature>
<accession>A0A4Q4IUB1</accession>
<reference evidence="3" key="1">
    <citation type="submission" date="2020-08" db="EMBL/GenBank/DDBJ databases">
        <title>Complete genome sequence of Sphingobium barthaii strain KK22, a high-molecular-weight polycyclic aromatic hydrocarbon-degrading soil bacterium.</title>
        <authorList>
            <person name="Mori J.F."/>
            <person name="Kanaly R.A."/>
        </authorList>
    </citation>
    <scope>NUCLEOTIDE SEQUENCE [LARGE SCALE GENOMIC DNA]</scope>
    <source>
        <strain evidence="3">KK22</strain>
    </source>
</reference>
<evidence type="ECO:0000313" key="3">
    <source>
        <dbReference type="Proteomes" id="UP000593663"/>
    </source>
</evidence>
<sequence length="160" mass="17175">MHQAFLNSRMLDERQPKGPDMTFVRLCAASTIFSSALLLANPATAAETAKGSFAVRAVVPAYCEIDSDPVQLSEGAGFQSGSVMELCNSADGFQVVASYRELAPNEQVRFSYAGLSRQLNASGWTPVANRVGAKFGMRPIGVQYSALQSPLAINLTITYF</sequence>
<proteinExistence type="predicted"/>
<organism evidence="2 3">
    <name type="scientific">Sphingobium fuliginis (strain ATCC 27551)</name>
    <dbReference type="NCBI Taxonomy" id="336203"/>
    <lineage>
        <taxon>Bacteria</taxon>
        <taxon>Pseudomonadati</taxon>
        <taxon>Pseudomonadota</taxon>
        <taxon>Alphaproteobacteria</taxon>
        <taxon>Sphingomonadales</taxon>
        <taxon>Sphingomonadaceae</taxon>
        <taxon>Sphingobium</taxon>
    </lineage>
</organism>
<dbReference type="KEGG" id="sbar:H5V43_19830"/>
<dbReference type="EMBL" id="CP060036">
    <property type="protein sequence ID" value="QOT73473.1"/>
    <property type="molecule type" value="Genomic_DNA"/>
</dbReference>
<name>A0A4Q4IUB1_SPHSA</name>